<dbReference type="PIRSF" id="PIRSF017082">
    <property type="entry name" value="YflP"/>
    <property type="match status" value="1"/>
</dbReference>
<dbReference type="PANTHER" id="PTHR42928:SF5">
    <property type="entry name" value="BLR1237 PROTEIN"/>
    <property type="match status" value="1"/>
</dbReference>
<feature type="chain" id="PRO_5045584584" evidence="2">
    <location>
        <begin position="23"/>
        <end position="323"/>
    </location>
</feature>
<keyword evidence="2" id="KW-0732">Signal</keyword>
<dbReference type="RefSeq" id="WP_316699185.1">
    <property type="nucleotide sequence ID" value="NZ_CP136336.1"/>
</dbReference>
<dbReference type="Pfam" id="PF03401">
    <property type="entry name" value="TctC"/>
    <property type="match status" value="1"/>
</dbReference>
<gene>
    <name evidence="3" type="ORF">RXV79_17105</name>
</gene>
<keyword evidence="4" id="KW-1185">Reference proteome</keyword>
<evidence type="ECO:0000256" key="1">
    <source>
        <dbReference type="ARBA" id="ARBA00006987"/>
    </source>
</evidence>
<evidence type="ECO:0000313" key="4">
    <source>
        <dbReference type="Proteomes" id="UP001303946"/>
    </source>
</evidence>
<dbReference type="Gene3D" id="3.40.190.10">
    <property type="entry name" value="Periplasmic binding protein-like II"/>
    <property type="match status" value="1"/>
</dbReference>
<proteinExistence type="inferred from homology"/>
<dbReference type="EMBL" id="CP136336">
    <property type="protein sequence ID" value="WOB06638.1"/>
    <property type="molecule type" value="Genomic_DNA"/>
</dbReference>
<organism evidence="3 4">
    <name type="scientific">Piscinibacter gummiphilus</name>
    <dbReference type="NCBI Taxonomy" id="946333"/>
    <lineage>
        <taxon>Bacteria</taxon>
        <taxon>Pseudomonadati</taxon>
        <taxon>Pseudomonadota</taxon>
        <taxon>Betaproteobacteria</taxon>
        <taxon>Burkholderiales</taxon>
        <taxon>Sphaerotilaceae</taxon>
        <taxon>Piscinibacter</taxon>
    </lineage>
</organism>
<dbReference type="SUPFAM" id="SSF53850">
    <property type="entry name" value="Periplasmic binding protein-like II"/>
    <property type="match status" value="1"/>
</dbReference>
<dbReference type="CDD" id="cd13577">
    <property type="entry name" value="PBP2_BugE_Glu"/>
    <property type="match status" value="1"/>
</dbReference>
<accession>A0ABZ0CP73</accession>
<evidence type="ECO:0000313" key="3">
    <source>
        <dbReference type="EMBL" id="WOB06638.1"/>
    </source>
</evidence>
<dbReference type="Proteomes" id="UP001303946">
    <property type="component" value="Chromosome"/>
</dbReference>
<feature type="signal peptide" evidence="2">
    <location>
        <begin position="1"/>
        <end position="22"/>
    </location>
</feature>
<dbReference type="InterPro" id="IPR042100">
    <property type="entry name" value="Bug_dom1"/>
</dbReference>
<dbReference type="Gene3D" id="3.40.190.150">
    <property type="entry name" value="Bordetella uptake gene, domain 1"/>
    <property type="match status" value="1"/>
</dbReference>
<sequence>MHRRHLIATALALSATSPFAFAQAYPAKPVRLVVPFAPGGTTDIVARVVSEKINAALGQTMIVENKAGGGGSIGANEVAKSAPDGYTLGMATVSTTAANPAINPKIPYNPITDFAPIINVAATPNVIAVHPSFPARDYKGFVAELKKNPGKYSFSSSGTGGIGHLQMELYKNLSGTFVTHIPYRGAGPALNDTVAGQVPMIFDNLPSALPFIKDGRLIAIVVAAPTRLSVLPDVPTFKEVGLEPVNRMAYYGIYGPKGLPKDVIDKVHGAVKKTLEDPTVKKRIEDTGSLIVANTPEQFSAQIKAEFEVYKKVVAQQKLTLDN</sequence>
<evidence type="ECO:0000256" key="2">
    <source>
        <dbReference type="SAM" id="SignalP"/>
    </source>
</evidence>
<comment type="similarity">
    <text evidence="1">Belongs to the UPF0065 (bug) family.</text>
</comment>
<name>A0ABZ0CP73_9BURK</name>
<dbReference type="InterPro" id="IPR005064">
    <property type="entry name" value="BUG"/>
</dbReference>
<reference evidence="3 4" key="1">
    <citation type="submission" date="2023-10" db="EMBL/GenBank/DDBJ databases">
        <title>Bacteria for the degradation of biodegradable plastic PBAT(Polybutylene adipate terephthalate).</title>
        <authorList>
            <person name="Weon H.-Y."/>
            <person name="Yeon J."/>
        </authorList>
    </citation>
    <scope>NUCLEOTIDE SEQUENCE [LARGE SCALE GENOMIC DNA]</scope>
    <source>
        <strain evidence="3 4">SBD 7-3</strain>
    </source>
</reference>
<dbReference type="PANTHER" id="PTHR42928">
    <property type="entry name" value="TRICARBOXYLATE-BINDING PROTEIN"/>
    <property type="match status" value="1"/>
</dbReference>
<protein>
    <submittedName>
        <fullName evidence="3">Tripartite tricarboxylate transporter substrate binding protein BugE</fullName>
    </submittedName>
</protein>